<organism evidence="2 3">
    <name type="scientific">Haematococcus lacustris</name>
    <name type="common">Green alga</name>
    <name type="synonym">Haematococcus pluvialis</name>
    <dbReference type="NCBI Taxonomy" id="44745"/>
    <lineage>
        <taxon>Eukaryota</taxon>
        <taxon>Viridiplantae</taxon>
        <taxon>Chlorophyta</taxon>
        <taxon>core chlorophytes</taxon>
        <taxon>Chlorophyceae</taxon>
        <taxon>CS clade</taxon>
        <taxon>Chlamydomonadales</taxon>
        <taxon>Haematococcaceae</taxon>
        <taxon>Haematococcus</taxon>
    </lineage>
</organism>
<dbReference type="AlphaFoldDB" id="A0A699YC16"/>
<reference evidence="2 3" key="1">
    <citation type="submission" date="2020-02" db="EMBL/GenBank/DDBJ databases">
        <title>Draft genome sequence of Haematococcus lacustris strain NIES-144.</title>
        <authorList>
            <person name="Morimoto D."/>
            <person name="Nakagawa S."/>
            <person name="Yoshida T."/>
            <person name="Sawayama S."/>
        </authorList>
    </citation>
    <scope>NUCLEOTIDE SEQUENCE [LARGE SCALE GENOMIC DNA]</scope>
    <source>
        <strain evidence="2 3">NIES-144</strain>
    </source>
</reference>
<protein>
    <submittedName>
        <fullName evidence="2">Uncharacterized protein</fullName>
    </submittedName>
</protein>
<feature type="region of interest" description="Disordered" evidence="1">
    <location>
        <begin position="1"/>
        <end position="32"/>
    </location>
</feature>
<feature type="region of interest" description="Disordered" evidence="1">
    <location>
        <begin position="66"/>
        <end position="99"/>
    </location>
</feature>
<evidence type="ECO:0000256" key="1">
    <source>
        <dbReference type="SAM" id="MobiDB-lite"/>
    </source>
</evidence>
<feature type="non-terminal residue" evidence="2">
    <location>
        <position position="99"/>
    </location>
</feature>
<accession>A0A699YC16</accession>
<dbReference type="Proteomes" id="UP000485058">
    <property type="component" value="Unassembled WGS sequence"/>
</dbReference>
<feature type="compositionally biased region" description="Low complexity" evidence="1">
    <location>
        <begin position="16"/>
        <end position="29"/>
    </location>
</feature>
<comment type="caution">
    <text evidence="2">The sequence shown here is derived from an EMBL/GenBank/DDBJ whole genome shotgun (WGS) entry which is preliminary data.</text>
</comment>
<dbReference type="EMBL" id="BLLF01000062">
    <property type="protein sequence ID" value="GFH06911.1"/>
    <property type="molecule type" value="Genomic_DNA"/>
</dbReference>
<sequence>MGGTRWNMVDEHGQLAAAGEASAGENNSGPDVVTEVRHTTKKFYIIQRIAAWKAYKATGILPTAEEETSRFAGTAGQQAVAQTPSSVSAPPPNRRTDSE</sequence>
<evidence type="ECO:0000313" key="3">
    <source>
        <dbReference type="Proteomes" id="UP000485058"/>
    </source>
</evidence>
<proteinExistence type="predicted"/>
<evidence type="ECO:0000313" key="2">
    <source>
        <dbReference type="EMBL" id="GFH06911.1"/>
    </source>
</evidence>
<keyword evidence="3" id="KW-1185">Reference proteome</keyword>
<feature type="compositionally biased region" description="Low complexity" evidence="1">
    <location>
        <begin position="72"/>
        <end position="83"/>
    </location>
</feature>
<gene>
    <name evidence="2" type="ORF">HaLaN_01630</name>
</gene>
<name>A0A699YC16_HAELA</name>